<organism evidence="1">
    <name type="scientific">Schistocephalus solidus</name>
    <name type="common">Tapeworm</name>
    <dbReference type="NCBI Taxonomy" id="70667"/>
    <lineage>
        <taxon>Eukaryota</taxon>
        <taxon>Metazoa</taxon>
        <taxon>Spiralia</taxon>
        <taxon>Lophotrochozoa</taxon>
        <taxon>Platyhelminthes</taxon>
        <taxon>Cestoda</taxon>
        <taxon>Eucestoda</taxon>
        <taxon>Diphyllobothriidea</taxon>
        <taxon>Diphyllobothriidae</taxon>
        <taxon>Schistocephalus</taxon>
    </lineage>
</organism>
<accession>A0A0V0J784</accession>
<sequence length="131" mass="14528">PLNLFPLFAPAVSLCVRYGSKLPGSGRGCTAILLSEALAFGVANWWRLCSASRCRLKCACFGLVHKHAHPRIRILVCCSQSSHRVGRAEISCSHMARKGIQVSYFVNVYLNSGFFRRDGTEVCKLTPWNVK</sequence>
<name>A0A0V0J784_SCHSO</name>
<reference evidence="1" key="1">
    <citation type="submission" date="2016-01" db="EMBL/GenBank/DDBJ databases">
        <title>Reference transcriptome for the parasite Schistocephalus solidus: insights into the molecular evolution of parasitism.</title>
        <authorList>
            <person name="Hebert F.O."/>
            <person name="Grambauer S."/>
            <person name="Barber I."/>
            <person name="Landry C.R."/>
            <person name="Aubin-Horth N."/>
        </authorList>
    </citation>
    <scope>NUCLEOTIDE SEQUENCE</scope>
</reference>
<protein>
    <submittedName>
        <fullName evidence="1">Uncharacterized protein</fullName>
    </submittedName>
</protein>
<evidence type="ECO:0000313" key="1">
    <source>
        <dbReference type="EMBL" id="JAP61303.1"/>
    </source>
</evidence>
<feature type="non-terminal residue" evidence="1">
    <location>
        <position position="1"/>
    </location>
</feature>
<dbReference type="EMBL" id="GEEE01001922">
    <property type="protein sequence ID" value="JAP61303.1"/>
    <property type="molecule type" value="Transcribed_RNA"/>
</dbReference>
<proteinExistence type="predicted"/>
<gene>
    <name evidence="1" type="ORF">TR91013</name>
</gene>
<dbReference type="AlphaFoldDB" id="A0A0V0J784"/>